<evidence type="ECO:0000313" key="2">
    <source>
        <dbReference type="EMBL" id="KAK9861296.1"/>
    </source>
</evidence>
<comment type="caution">
    <text evidence="2">The sequence shown here is derived from an EMBL/GenBank/DDBJ whole genome shotgun (WGS) entry which is preliminary data.</text>
</comment>
<protein>
    <submittedName>
        <fullName evidence="2">Uncharacterized protein</fullName>
    </submittedName>
</protein>
<evidence type="ECO:0000256" key="1">
    <source>
        <dbReference type="SAM" id="MobiDB-lite"/>
    </source>
</evidence>
<dbReference type="AlphaFoldDB" id="A0AAW1SV76"/>
<dbReference type="EMBL" id="JALJOV010000781">
    <property type="protein sequence ID" value="KAK9861296.1"/>
    <property type="molecule type" value="Genomic_DNA"/>
</dbReference>
<evidence type="ECO:0000313" key="3">
    <source>
        <dbReference type="Proteomes" id="UP001485043"/>
    </source>
</evidence>
<gene>
    <name evidence="2" type="ORF">WJX84_002584</name>
</gene>
<proteinExistence type="predicted"/>
<accession>A0AAW1SV76</accession>
<dbReference type="Proteomes" id="UP001485043">
    <property type="component" value="Unassembled WGS sequence"/>
</dbReference>
<feature type="region of interest" description="Disordered" evidence="1">
    <location>
        <begin position="226"/>
        <end position="263"/>
    </location>
</feature>
<feature type="region of interest" description="Disordered" evidence="1">
    <location>
        <begin position="95"/>
        <end position="118"/>
    </location>
</feature>
<keyword evidence="3" id="KW-1185">Reference proteome</keyword>
<sequence length="263" mass="28801">MPARPCCLPVTDPADAYPQEAAGQPKRILAEPLGSVKAQAPNFEDDDWSAEVDDLPDGIFPKREGCSIGGPDQHHIHPQPANDVVEAFTPFKQILNPATPANKPPKPQSVDISSNDLAPDLGTMNVKPKEHEQNMRVHGLQEEELQHEICVAPTVEHYLECGILDCNVPFWPAFLYKGVIKGLGRKDMPPMHLQTTAFIPFFHPLPVTLEILGCLHAEGLGLLSPDSQKSSRQGASRQGWHLGTCPSDWHLPRAIPDSLRGPP</sequence>
<organism evidence="2 3">
    <name type="scientific">Apatococcus fuscideae</name>
    <dbReference type="NCBI Taxonomy" id="2026836"/>
    <lineage>
        <taxon>Eukaryota</taxon>
        <taxon>Viridiplantae</taxon>
        <taxon>Chlorophyta</taxon>
        <taxon>core chlorophytes</taxon>
        <taxon>Trebouxiophyceae</taxon>
        <taxon>Chlorellales</taxon>
        <taxon>Chlorellaceae</taxon>
        <taxon>Apatococcus</taxon>
    </lineage>
</organism>
<reference evidence="2 3" key="1">
    <citation type="journal article" date="2024" name="Nat. Commun.">
        <title>Phylogenomics reveals the evolutionary origins of lichenization in chlorophyte algae.</title>
        <authorList>
            <person name="Puginier C."/>
            <person name="Libourel C."/>
            <person name="Otte J."/>
            <person name="Skaloud P."/>
            <person name="Haon M."/>
            <person name="Grisel S."/>
            <person name="Petersen M."/>
            <person name="Berrin J.G."/>
            <person name="Delaux P.M."/>
            <person name="Dal Grande F."/>
            <person name="Keller J."/>
        </authorList>
    </citation>
    <scope>NUCLEOTIDE SEQUENCE [LARGE SCALE GENOMIC DNA]</scope>
    <source>
        <strain evidence="2 3">SAG 2523</strain>
    </source>
</reference>
<feature type="compositionally biased region" description="Polar residues" evidence="1">
    <location>
        <begin position="226"/>
        <end position="236"/>
    </location>
</feature>
<name>A0AAW1SV76_9CHLO</name>